<dbReference type="Proteomes" id="UP000095280">
    <property type="component" value="Unplaced"/>
</dbReference>
<sequence length="78" mass="9161">LRQRATEAERQVAKLQRRRRDSLLQLKGQLESYYKEIEEHLGGVTAQVDDRRAPCREGNAYKGHQRRTDQTFAELTAY</sequence>
<accession>A0A1I8JNA6</accession>
<evidence type="ECO:0000313" key="2">
    <source>
        <dbReference type="WBParaSite" id="snap_masked-unitig_23008-processed-gene-0.0-mRNA-1"/>
    </source>
</evidence>
<reference evidence="2" key="1">
    <citation type="submission" date="2016-11" db="UniProtKB">
        <authorList>
            <consortium name="WormBaseParasite"/>
        </authorList>
    </citation>
    <scope>IDENTIFICATION</scope>
</reference>
<dbReference type="AlphaFoldDB" id="A0A1I8JNA6"/>
<organism evidence="1 2">
    <name type="scientific">Macrostomum lignano</name>
    <dbReference type="NCBI Taxonomy" id="282301"/>
    <lineage>
        <taxon>Eukaryota</taxon>
        <taxon>Metazoa</taxon>
        <taxon>Spiralia</taxon>
        <taxon>Lophotrochozoa</taxon>
        <taxon>Platyhelminthes</taxon>
        <taxon>Rhabditophora</taxon>
        <taxon>Macrostomorpha</taxon>
        <taxon>Macrostomida</taxon>
        <taxon>Macrostomidae</taxon>
        <taxon>Macrostomum</taxon>
    </lineage>
</organism>
<keyword evidence="1" id="KW-1185">Reference proteome</keyword>
<proteinExistence type="predicted"/>
<evidence type="ECO:0000313" key="1">
    <source>
        <dbReference type="Proteomes" id="UP000095280"/>
    </source>
</evidence>
<dbReference type="WBParaSite" id="snap_masked-unitig_23008-processed-gene-0.0-mRNA-1">
    <property type="protein sequence ID" value="snap_masked-unitig_23008-processed-gene-0.0-mRNA-1"/>
    <property type="gene ID" value="snap_masked-unitig_23008-processed-gene-0.0"/>
</dbReference>
<protein>
    <submittedName>
        <fullName evidence="2">MAD1 protein</fullName>
    </submittedName>
</protein>
<name>A0A1I8JNA6_9PLAT</name>